<dbReference type="Gene3D" id="3.20.20.70">
    <property type="entry name" value="Aldolase class I"/>
    <property type="match status" value="1"/>
</dbReference>
<dbReference type="OrthoDB" id="191315at2759"/>
<comment type="caution">
    <text evidence="2">The sequence shown here is derived from an EMBL/GenBank/DDBJ whole genome shotgun (WGS) entry which is preliminary data.</text>
</comment>
<dbReference type="AlphaFoldDB" id="A0A8H5EXH2"/>
<dbReference type="InterPro" id="IPR002220">
    <property type="entry name" value="DapA-like"/>
</dbReference>
<organism evidence="2 3">
    <name type="scientific">Ephemerocybe angulata</name>
    <dbReference type="NCBI Taxonomy" id="980116"/>
    <lineage>
        <taxon>Eukaryota</taxon>
        <taxon>Fungi</taxon>
        <taxon>Dikarya</taxon>
        <taxon>Basidiomycota</taxon>
        <taxon>Agaricomycotina</taxon>
        <taxon>Agaricomycetes</taxon>
        <taxon>Agaricomycetidae</taxon>
        <taxon>Agaricales</taxon>
        <taxon>Agaricineae</taxon>
        <taxon>Psathyrellaceae</taxon>
        <taxon>Ephemerocybe</taxon>
    </lineage>
</organism>
<evidence type="ECO:0000313" key="2">
    <source>
        <dbReference type="EMBL" id="KAF5315628.1"/>
    </source>
</evidence>
<dbReference type="PANTHER" id="PTHR12128:SF66">
    <property type="entry name" value="4-HYDROXY-2-OXOGLUTARATE ALDOLASE, MITOCHONDRIAL"/>
    <property type="match status" value="1"/>
</dbReference>
<dbReference type="SUPFAM" id="SSF51569">
    <property type="entry name" value="Aldolase"/>
    <property type="match status" value="1"/>
</dbReference>
<dbReference type="Proteomes" id="UP000541558">
    <property type="component" value="Unassembled WGS sequence"/>
</dbReference>
<name>A0A8H5EXH2_9AGAR</name>
<sequence length="377" mass="39910">MQSLSSRSLNTERICTVRSIYSTPLSSPNTMSLNGVVNGHHSISRPLKAGVYAPIPTFFLKDSEDLDIPSFEAHIARMAAAGVPPLIAGTMGEAHHLSHSERTLLIRTTRRVLDDAGKTHVPIIAGTGVGSTRETIEVTKEAAEAGADYAIVIASGYFAGVLANNKQALKDFWAEVAEKSPIPVMIYNYPGSSGGIDLDSDIITELAISSPNLCGVKLTCGNVGKLTRLAEAIAGDAFQANYPRKNSDAPFLILGGFADFLLPSAFVDAHGAITGLANLVPNTLIKLYQLAEQSKTDLTVLPEAQKLQGIVARADYTIAKAGIAGTKYLLEKLYGYGGVPRKPLPPIDAAAGAAVWEHPHTQAVVAIERELSGKTKA</sequence>
<evidence type="ECO:0000256" key="1">
    <source>
        <dbReference type="ARBA" id="ARBA00023239"/>
    </source>
</evidence>
<dbReference type="EMBL" id="JAACJK010000220">
    <property type="protein sequence ID" value="KAF5315628.1"/>
    <property type="molecule type" value="Genomic_DNA"/>
</dbReference>
<protein>
    <recommendedName>
        <fullName evidence="4">Dihydrodipicolinate synthetase</fullName>
    </recommendedName>
</protein>
<evidence type="ECO:0008006" key="4">
    <source>
        <dbReference type="Google" id="ProtNLM"/>
    </source>
</evidence>
<dbReference type="InterPro" id="IPR013785">
    <property type="entry name" value="Aldolase_TIM"/>
</dbReference>
<accession>A0A8H5EXH2</accession>
<reference evidence="2 3" key="1">
    <citation type="journal article" date="2020" name="ISME J.">
        <title>Uncovering the hidden diversity of litter-decomposition mechanisms in mushroom-forming fungi.</title>
        <authorList>
            <person name="Floudas D."/>
            <person name="Bentzer J."/>
            <person name="Ahren D."/>
            <person name="Johansson T."/>
            <person name="Persson P."/>
            <person name="Tunlid A."/>
        </authorList>
    </citation>
    <scope>NUCLEOTIDE SEQUENCE [LARGE SCALE GENOMIC DNA]</scope>
    <source>
        <strain evidence="2 3">CBS 175.51</strain>
    </source>
</reference>
<keyword evidence="3" id="KW-1185">Reference proteome</keyword>
<dbReference type="CDD" id="cd00408">
    <property type="entry name" value="DHDPS-like"/>
    <property type="match status" value="1"/>
</dbReference>
<gene>
    <name evidence="2" type="ORF">D9611_004765</name>
</gene>
<dbReference type="PRINTS" id="PR00146">
    <property type="entry name" value="DHPICSNTHASE"/>
</dbReference>
<dbReference type="PANTHER" id="PTHR12128">
    <property type="entry name" value="DIHYDRODIPICOLINATE SYNTHASE"/>
    <property type="match status" value="1"/>
</dbReference>
<proteinExistence type="predicted"/>
<keyword evidence="1" id="KW-0456">Lyase</keyword>
<evidence type="ECO:0000313" key="3">
    <source>
        <dbReference type="Proteomes" id="UP000541558"/>
    </source>
</evidence>
<dbReference type="Pfam" id="PF00701">
    <property type="entry name" value="DHDPS"/>
    <property type="match status" value="1"/>
</dbReference>
<dbReference type="GO" id="GO:0008840">
    <property type="term" value="F:4-hydroxy-tetrahydrodipicolinate synthase activity"/>
    <property type="evidence" value="ECO:0007669"/>
    <property type="project" value="TreeGrafter"/>
</dbReference>
<dbReference type="SMART" id="SM01130">
    <property type="entry name" value="DHDPS"/>
    <property type="match status" value="1"/>
</dbReference>